<dbReference type="Gene3D" id="1.20.1250.20">
    <property type="entry name" value="MFS general substrate transporter like domains"/>
    <property type="match status" value="1"/>
</dbReference>
<reference evidence="3" key="1">
    <citation type="submission" date="2016-10" db="EMBL/GenBank/DDBJ databases">
        <authorList>
            <person name="Varghese N."/>
            <person name="Submissions S."/>
        </authorList>
    </citation>
    <scope>NUCLEOTIDE SEQUENCE [LARGE SCALE GENOMIC DNA]</scope>
    <source>
        <strain evidence="3">DSM 44526</strain>
    </source>
</reference>
<feature type="transmembrane region" description="Helical" evidence="1">
    <location>
        <begin position="263"/>
        <end position="280"/>
    </location>
</feature>
<keyword evidence="3" id="KW-1185">Reference proteome</keyword>
<dbReference type="AlphaFoldDB" id="A0A1G7VCC0"/>
<feature type="transmembrane region" description="Helical" evidence="1">
    <location>
        <begin position="348"/>
        <end position="366"/>
    </location>
</feature>
<dbReference type="Pfam" id="PF07690">
    <property type="entry name" value="MFS_1"/>
    <property type="match status" value="1"/>
</dbReference>
<feature type="transmembrane region" description="Helical" evidence="1">
    <location>
        <begin position="161"/>
        <end position="179"/>
    </location>
</feature>
<organism evidence="2 3">
    <name type="scientific">Klenkia brasiliensis</name>
    <dbReference type="NCBI Taxonomy" id="333142"/>
    <lineage>
        <taxon>Bacteria</taxon>
        <taxon>Bacillati</taxon>
        <taxon>Actinomycetota</taxon>
        <taxon>Actinomycetes</taxon>
        <taxon>Geodermatophilales</taxon>
        <taxon>Geodermatophilaceae</taxon>
        <taxon>Klenkia</taxon>
    </lineage>
</organism>
<feature type="transmembrane region" description="Helical" evidence="1">
    <location>
        <begin position="199"/>
        <end position="220"/>
    </location>
</feature>
<dbReference type="SUPFAM" id="SSF103473">
    <property type="entry name" value="MFS general substrate transporter"/>
    <property type="match status" value="1"/>
</dbReference>
<dbReference type="EMBL" id="FNCF01000004">
    <property type="protein sequence ID" value="SDG57456.1"/>
    <property type="molecule type" value="Genomic_DNA"/>
</dbReference>
<keyword evidence="1" id="KW-0812">Transmembrane</keyword>
<gene>
    <name evidence="2" type="ORF">SAMN05660324_3009</name>
</gene>
<dbReference type="InterPro" id="IPR036259">
    <property type="entry name" value="MFS_trans_sf"/>
</dbReference>
<feature type="transmembrane region" description="Helical" evidence="1">
    <location>
        <begin position="320"/>
        <end position="342"/>
    </location>
</feature>
<evidence type="ECO:0000313" key="3">
    <source>
        <dbReference type="Proteomes" id="UP000198863"/>
    </source>
</evidence>
<sequence>MKRSFRSVVLVAAGTALVACTYGLVRYAVGLSAPDAQRDLGLSTAAVGLVAGGTSVAYCLAAALAFLHAERRPRTVVAGAGAVAVLGAAGVGTAGSAAVFAAAAVLGSAGAGAASPGLVVLVRRAVAGPAEPRAQAVVNAGTGPGLVVAGLLAMLVERWQVAWTAAAAGTAVVTVVVLVAARGGGAAARAPRADAGRRWVLPVLAAGLLGAGSAAVWTHGRTVLQDGGLGERPALWVWVCLGVGATGAAVAGPLLLRAGPVPAWSASAALTAVAVLAWALPPRGAVPVLAALVFGLGFTTATTALIAWAGQVSRTPAAAVSVFFVALLLGQAAGAPATAALLDAGTPVALGAAAAATAAAAVLPLSGRRRAPRAR</sequence>
<feature type="transmembrane region" description="Helical" evidence="1">
    <location>
        <begin position="47"/>
        <end position="69"/>
    </location>
</feature>
<accession>A0A1G7VCC0</accession>
<dbReference type="InterPro" id="IPR011701">
    <property type="entry name" value="MFS"/>
</dbReference>
<feature type="transmembrane region" description="Helical" evidence="1">
    <location>
        <begin position="134"/>
        <end position="155"/>
    </location>
</feature>
<name>A0A1G7VCC0_9ACTN</name>
<protein>
    <submittedName>
        <fullName evidence="2">Predicted arabinose efflux permease, MFS family</fullName>
    </submittedName>
</protein>
<dbReference type="Proteomes" id="UP000198863">
    <property type="component" value="Unassembled WGS sequence"/>
</dbReference>
<proteinExistence type="predicted"/>
<evidence type="ECO:0000256" key="1">
    <source>
        <dbReference type="SAM" id="Phobius"/>
    </source>
</evidence>
<feature type="transmembrane region" description="Helical" evidence="1">
    <location>
        <begin position="235"/>
        <end position="256"/>
    </location>
</feature>
<keyword evidence="1" id="KW-0472">Membrane</keyword>
<dbReference type="PROSITE" id="PS51257">
    <property type="entry name" value="PROKAR_LIPOPROTEIN"/>
    <property type="match status" value="1"/>
</dbReference>
<keyword evidence="1" id="KW-1133">Transmembrane helix</keyword>
<dbReference type="GO" id="GO:0022857">
    <property type="term" value="F:transmembrane transporter activity"/>
    <property type="evidence" value="ECO:0007669"/>
    <property type="project" value="InterPro"/>
</dbReference>
<feature type="transmembrane region" description="Helical" evidence="1">
    <location>
        <begin position="100"/>
        <end position="122"/>
    </location>
</feature>
<dbReference type="OrthoDB" id="2957247at2"/>
<feature type="transmembrane region" description="Helical" evidence="1">
    <location>
        <begin position="76"/>
        <end position="94"/>
    </location>
</feature>
<evidence type="ECO:0000313" key="2">
    <source>
        <dbReference type="EMBL" id="SDG57456.1"/>
    </source>
</evidence>
<feature type="transmembrane region" description="Helical" evidence="1">
    <location>
        <begin position="286"/>
        <end position="308"/>
    </location>
</feature>